<comment type="caution">
    <text evidence="1">The sequence shown here is derived from an EMBL/GenBank/DDBJ whole genome shotgun (WGS) entry which is preliminary data.</text>
</comment>
<sequence>MSQDNVRFLPPRGQDLLQISRTDGHSIVIHAVDPSDDKEGTLVPLRFRKDALAAGCNVVGLDLGEEEGPPEGQKTEIVVKAIQAILERKDDSELNGDGRPSLNALKKEAGFGVTRDEFEAAWAVFEASLDDDADA</sequence>
<gene>
    <name evidence="1" type="ORF">GO594_13010</name>
</gene>
<organism evidence="1 2">
    <name type="scientific">Metapseudomonas otitidis</name>
    <dbReference type="NCBI Taxonomy" id="319939"/>
    <lineage>
        <taxon>Bacteria</taxon>
        <taxon>Pseudomonadati</taxon>
        <taxon>Pseudomonadota</taxon>
        <taxon>Gammaproteobacteria</taxon>
        <taxon>Pseudomonadales</taxon>
        <taxon>Pseudomonadaceae</taxon>
        <taxon>Metapseudomonas</taxon>
    </lineage>
</organism>
<accession>A0A7X3KTT7</accession>
<reference evidence="1 2" key="1">
    <citation type="submission" date="2019-12" db="EMBL/GenBank/DDBJ databases">
        <title>Draft genome sequence of Pseudomonas otitidis recovered from a chicken carcass.</title>
        <authorList>
            <person name="Vieira T.R."/>
            <person name="Oliviera E.F.C."/>
            <person name="Silva N.M.V."/>
            <person name="Sambrano G.E."/>
            <person name="Cibulski S.P."/>
            <person name="Cardoso M.R.I."/>
        </authorList>
    </citation>
    <scope>NUCLEOTIDE SEQUENCE [LARGE SCALE GENOMIC DNA]</scope>
    <source>
        <strain evidence="1 2">25_K</strain>
    </source>
</reference>
<name>A0A7X3KTT7_9GAMM</name>
<evidence type="ECO:0000313" key="2">
    <source>
        <dbReference type="Proteomes" id="UP000461288"/>
    </source>
</evidence>
<evidence type="ECO:0000313" key="1">
    <source>
        <dbReference type="EMBL" id="MWK56900.1"/>
    </source>
</evidence>
<dbReference type="EMBL" id="WTFN01000027">
    <property type="protein sequence ID" value="MWK56900.1"/>
    <property type="molecule type" value="Genomic_DNA"/>
</dbReference>
<protein>
    <submittedName>
        <fullName evidence="1">Uncharacterized protein</fullName>
    </submittedName>
</protein>
<dbReference type="AlphaFoldDB" id="A0A7X3KTT7"/>
<dbReference type="Proteomes" id="UP000461288">
    <property type="component" value="Unassembled WGS sequence"/>
</dbReference>
<proteinExistence type="predicted"/>
<dbReference type="RefSeq" id="WP_160481025.1">
    <property type="nucleotide sequence ID" value="NZ_WTFN01000027.1"/>
</dbReference>